<dbReference type="InterPro" id="IPR002611">
    <property type="entry name" value="IstB_ATP-bd"/>
</dbReference>
<dbReference type="AlphaFoldDB" id="A0A845EBE4"/>
<organism evidence="2 3">
    <name type="scientific">Halobacillus litoralis</name>
    <dbReference type="NCBI Taxonomy" id="45668"/>
    <lineage>
        <taxon>Bacteria</taxon>
        <taxon>Bacillati</taxon>
        <taxon>Bacillota</taxon>
        <taxon>Bacilli</taxon>
        <taxon>Bacillales</taxon>
        <taxon>Bacillaceae</taxon>
        <taxon>Halobacillus</taxon>
    </lineage>
</organism>
<evidence type="ECO:0000313" key="3">
    <source>
        <dbReference type="Proteomes" id="UP000447393"/>
    </source>
</evidence>
<evidence type="ECO:0000259" key="1">
    <source>
        <dbReference type="Pfam" id="PF01695"/>
    </source>
</evidence>
<dbReference type="SUPFAM" id="SSF52540">
    <property type="entry name" value="P-loop containing nucleoside triphosphate hydrolases"/>
    <property type="match status" value="1"/>
</dbReference>
<dbReference type="CDD" id="cd00009">
    <property type="entry name" value="AAA"/>
    <property type="match status" value="1"/>
</dbReference>
<accession>A0A845EBE4</accession>
<comment type="caution">
    <text evidence="2">The sequence shown here is derived from an EMBL/GenBank/DDBJ whole genome shotgun (WGS) entry which is preliminary data.</text>
</comment>
<dbReference type="OrthoDB" id="2052561at2"/>
<dbReference type="Proteomes" id="UP000447393">
    <property type="component" value="Unassembled WGS sequence"/>
</dbReference>
<proteinExistence type="predicted"/>
<evidence type="ECO:0000313" key="2">
    <source>
        <dbReference type="EMBL" id="MYL51446.1"/>
    </source>
</evidence>
<name>A0A845EBE4_9BACI</name>
<sequence length="65" mass="7222">MDKKRIKEVLTGRYIHHGENIILLGPTGVGKTHLATSMTVEVLTQGHTTLYITANDFIAKCQNKD</sequence>
<dbReference type="EMBL" id="WMEZ01000011">
    <property type="protein sequence ID" value="MYL51446.1"/>
    <property type="molecule type" value="Genomic_DNA"/>
</dbReference>
<gene>
    <name evidence="2" type="ORF">GLV98_18385</name>
</gene>
<reference evidence="2 3" key="1">
    <citation type="submission" date="2019-11" db="EMBL/GenBank/DDBJ databases">
        <title>Genome sequences of 17 halophilic strains isolated from different environments.</title>
        <authorList>
            <person name="Furrow R.E."/>
        </authorList>
    </citation>
    <scope>NUCLEOTIDE SEQUENCE [LARGE SCALE GENOMIC DNA]</scope>
    <source>
        <strain evidence="2 3">22505_10_Sand</strain>
    </source>
</reference>
<dbReference type="GO" id="GO:0005524">
    <property type="term" value="F:ATP binding"/>
    <property type="evidence" value="ECO:0007669"/>
    <property type="project" value="InterPro"/>
</dbReference>
<dbReference type="Gene3D" id="3.40.50.300">
    <property type="entry name" value="P-loop containing nucleotide triphosphate hydrolases"/>
    <property type="match status" value="1"/>
</dbReference>
<dbReference type="InterPro" id="IPR027417">
    <property type="entry name" value="P-loop_NTPase"/>
</dbReference>
<protein>
    <recommendedName>
        <fullName evidence="1">IstB-like ATP-binding domain-containing protein</fullName>
    </recommendedName>
</protein>
<dbReference type="Pfam" id="PF01695">
    <property type="entry name" value="IstB_IS21"/>
    <property type="match status" value="1"/>
</dbReference>
<feature type="domain" description="IstB-like ATP-binding" evidence="1">
    <location>
        <begin position="2"/>
        <end position="61"/>
    </location>
</feature>